<evidence type="ECO:0000313" key="2">
    <source>
        <dbReference type="Proteomes" id="UP000261360"/>
    </source>
</evidence>
<evidence type="ECO:0000313" key="1">
    <source>
        <dbReference type="Ensembl" id="ENSSLDP00000014425.1"/>
    </source>
</evidence>
<keyword evidence="2" id="KW-1185">Reference proteome</keyword>
<dbReference type="AlphaFoldDB" id="A0A3B4XER1"/>
<reference evidence="1" key="2">
    <citation type="submission" date="2025-09" db="UniProtKB">
        <authorList>
            <consortium name="Ensembl"/>
        </authorList>
    </citation>
    <scope>IDENTIFICATION</scope>
</reference>
<protein>
    <submittedName>
        <fullName evidence="1">Uncharacterized protein</fullName>
    </submittedName>
</protein>
<proteinExistence type="predicted"/>
<accession>A0A3B4XER1</accession>
<dbReference type="Proteomes" id="UP000261360">
    <property type="component" value="Unplaced"/>
</dbReference>
<dbReference type="Ensembl" id="ENSSLDT00000014979.1">
    <property type="protein sequence ID" value="ENSSLDP00000014425.1"/>
    <property type="gene ID" value="ENSSLDG00000011539.1"/>
</dbReference>
<sequence>MSCLLFYHTRISATYFFLSFLQYKGPSSGTRPKTTDGGIRPVEKRGPYIMSRAPAIHLKLRKRVLDSS</sequence>
<organism evidence="1 2">
    <name type="scientific">Seriola lalandi dorsalis</name>
    <dbReference type="NCBI Taxonomy" id="1841481"/>
    <lineage>
        <taxon>Eukaryota</taxon>
        <taxon>Metazoa</taxon>
        <taxon>Chordata</taxon>
        <taxon>Craniata</taxon>
        <taxon>Vertebrata</taxon>
        <taxon>Euteleostomi</taxon>
        <taxon>Actinopterygii</taxon>
        <taxon>Neopterygii</taxon>
        <taxon>Teleostei</taxon>
        <taxon>Neoteleostei</taxon>
        <taxon>Acanthomorphata</taxon>
        <taxon>Carangaria</taxon>
        <taxon>Carangiformes</taxon>
        <taxon>Carangidae</taxon>
        <taxon>Seriola</taxon>
    </lineage>
</organism>
<name>A0A3B4XER1_SERLL</name>
<reference evidence="1" key="1">
    <citation type="submission" date="2025-08" db="UniProtKB">
        <authorList>
            <consortium name="Ensembl"/>
        </authorList>
    </citation>
    <scope>IDENTIFICATION</scope>
</reference>